<gene>
    <name evidence="1" type="ORF">PAHAL_7G021500</name>
</gene>
<protein>
    <submittedName>
        <fullName evidence="1">Uncharacterized protein</fullName>
    </submittedName>
</protein>
<proteinExistence type="predicted"/>
<sequence>MLLGSSIRKHTGRHRTCSGWKLSVCRCLFCILVEALF</sequence>
<organism evidence="1">
    <name type="scientific">Panicum hallii</name>
    <dbReference type="NCBI Taxonomy" id="206008"/>
    <lineage>
        <taxon>Eukaryota</taxon>
        <taxon>Viridiplantae</taxon>
        <taxon>Streptophyta</taxon>
        <taxon>Embryophyta</taxon>
        <taxon>Tracheophyta</taxon>
        <taxon>Spermatophyta</taxon>
        <taxon>Magnoliopsida</taxon>
        <taxon>Liliopsida</taxon>
        <taxon>Poales</taxon>
        <taxon>Poaceae</taxon>
        <taxon>PACMAD clade</taxon>
        <taxon>Panicoideae</taxon>
        <taxon>Panicodae</taxon>
        <taxon>Paniceae</taxon>
        <taxon>Panicinae</taxon>
        <taxon>Panicum</taxon>
        <taxon>Panicum sect. Panicum</taxon>
    </lineage>
</organism>
<dbReference type="Proteomes" id="UP000243499">
    <property type="component" value="Chromosome 7"/>
</dbReference>
<name>A0A2T8IAQ2_9POAL</name>
<reference evidence="1" key="1">
    <citation type="submission" date="2018-04" db="EMBL/GenBank/DDBJ databases">
        <title>WGS assembly of Panicum hallii.</title>
        <authorList>
            <person name="Lovell J."/>
            <person name="Jenkins J."/>
            <person name="Lowry D."/>
            <person name="Mamidi S."/>
            <person name="Sreedasyam A."/>
            <person name="Weng X."/>
            <person name="Barry K."/>
            <person name="Bonette J."/>
            <person name="Campitelli B."/>
            <person name="Daum C."/>
            <person name="Gordon S."/>
            <person name="Gould B."/>
            <person name="Lipzen A."/>
            <person name="Macqueen A."/>
            <person name="Palacio-Mejia J."/>
            <person name="Plott C."/>
            <person name="Shakirov E."/>
            <person name="Shu S."/>
            <person name="Yoshinaga Y."/>
            <person name="Zane M."/>
            <person name="Rokhsar D."/>
            <person name="Grimwood J."/>
            <person name="Schmutz J."/>
            <person name="Juenger T."/>
        </authorList>
    </citation>
    <scope>NUCLEOTIDE SEQUENCE [LARGE SCALE GENOMIC DNA]</scope>
    <source>
        <strain evidence="1">FIL2</strain>
    </source>
</reference>
<dbReference type="AlphaFoldDB" id="A0A2T8IAQ2"/>
<evidence type="ECO:0000313" key="1">
    <source>
        <dbReference type="EMBL" id="PVH34745.1"/>
    </source>
</evidence>
<accession>A0A2T8IAQ2</accession>
<dbReference type="Gramene" id="PVH34745">
    <property type="protein sequence ID" value="PVH34745"/>
    <property type="gene ID" value="PAHAL_7G021500"/>
</dbReference>
<dbReference type="EMBL" id="CM008052">
    <property type="protein sequence ID" value="PVH34745.1"/>
    <property type="molecule type" value="Genomic_DNA"/>
</dbReference>